<dbReference type="InterPro" id="IPR030393">
    <property type="entry name" value="G_ENGB_dom"/>
</dbReference>
<dbReference type="CDD" id="cd01876">
    <property type="entry name" value="YihA_EngB"/>
    <property type="match status" value="1"/>
</dbReference>
<evidence type="ECO:0000256" key="4">
    <source>
        <dbReference type="ARBA" id="ARBA00022723"/>
    </source>
</evidence>
<evidence type="ECO:0000256" key="6">
    <source>
        <dbReference type="ARBA" id="ARBA00022842"/>
    </source>
</evidence>
<keyword evidence="7 10" id="KW-0342">GTP-binding</keyword>
<dbReference type="NCBIfam" id="TIGR03598">
    <property type="entry name" value="GTPase_YsxC"/>
    <property type="match status" value="1"/>
</dbReference>
<protein>
    <recommendedName>
        <fullName evidence="10">Probable GTP-binding protein EngB</fullName>
    </recommendedName>
</protein>
<evidence type="ECO:0000256" key="2">
    <source>
        <dbReference type="ARBA" id="ARBA00009638"/>
    </source>
</evidence>
<dbReference type="PATRIC" id="fig|1423807.3.peg.2318"/>
<keyword evidence="9 10" id="KW-0131">Cell cycle</keyword>
<dbReference type="NCBIfam" id="TIGR00231">
    <property type="entry name" value="small_GTP"/>
    <property type="match status" value="1"/>
</dbReference>
<dbReference type="PROSITE" id="PS51706">
    <property type="entry name" value="G_ENGB"/>
    <property type="match status" value="1"/>
</dbReference>
<dbReference type="GO" id="GO:0005829">
    <property type="term" value="C:cytosol"/>
    <property type="evidence" value="ECO:0007669"/>
    <property type="project" value="TreeGrafter"/>
</dbReference>
<dbReference type="InterPro" id="IPR027417">
    <property type="entry name" value="P-loop_NTPase"/>
</dbReference>
<dbReference type="PANTHER" id="PTHR11649:SF13">
    <property type="entry name" value="ENGB-TYPE G DOMAIN-CONTAINING PROTEIN"/>
    <property type="match status" value="1"/>
</dbReference>
<name>A0A0R1W4Q6_9LACO</name>
<gene>
    <name evidence="10" type="primary">engB</name>
    <name evidence="12" type="ORF">FD16_GL002252</name>
</gene>
<dbReference type="HAMAP" id="MF_00321">
    <property type="entry name" value="GTPase_EngB"/>
    <property type="match status" value="1"/>
</dbReference>
<organism evidence="12 13">
    <name type="scientific">Paucilactobacillus suebicus DSM 5007 = KCTC 3549</name>
    <dbReference type="NCBI Taxonomy" id="1423807"/>
    <lineage>
        <taxon>Bacteria</taxon>
        <taxon>Bacillati</taxon>
        <taxon>Bacillota</taxon>
        <taxon>Bacilli</taxon>
        <taxon>Lactobacillales</taxon>
        <taxon>Lactobacillaceae</taxon>
        <taxon>Paucilactobacillus</taxon>
    </lineage>
</organism>
<dbReference type="STRING" id="1423807.FD16_GL002252"/>
<dbReference type="InterPro" id="IPR006073">
    <property type="entry name" value="GTP-bd"/>
</dbReference>
<evidence type="ECO:0000256" key="5">
    <source>
        <dbReference type="ARBA" id="ARBA00022741"/>
    </source>
</evidence>
<evidence type="ECO:0000256" key="10">
    <source>
        <dbReference type="HAMAP-Rule" id="MF_00321"/>
    </source>
</evidence>
<dbReference type="InterPro" id="IPR019987">
    <property type="entry name" value="GTP-bd_ribosome_bio_YsxC"/>
</dbReference>
<dbReference type="GO" id="GO:0046872">
    <property type="term" value="F:metal ion binding"/>
    <property type="evidence" value="ECO:0007669"/>
    <property type="project" value="UniProtKB-KW"/>
</dbReference>
<comment type="similarity">
    <text evidence="2 10">Belongs to the TRAFAC class TrmE-Era-EngA-EngB-Septin-like GTPase superfamily. EngB GTPase family.</text>
</comment>
<keyword evidence="13" id="KW-1185">Reference proteome</keyword>
<evidence type="ECO:0000313" key="12">
    <source>
        <dbReference type="EMBL" id="KRM12501.1"/>
    </source>
</evidence>
<accession>A0A0R1W4Q6</accession>
<evidence type="ECO:0000313" key="13">
    <source>
        <dbReference type="Proteomes" id="UP000051820"/>
    </source>
</evidence>
<dbReference type="eggNOG" id="COG0218">
    <property type="taxonomic scope" value="Bacteria"/>
</dbReference>
<dbReference type="PANTHER" id="PTHR11649">
    <property type="entry name" value="MSS1/TRME-RELATED GTP-BINDING PROTEIN"/>
    <property type="match status" value="1"/>
</dbReference>
<keyword evidence="6" id="KW-0460">Magnesium</keyword>
<comment type="caution">
    <text evidence="12">The sequence shown here is derived from an EMBL/GenBank/DDBJ whole genome shotgun (WGS) entry which is preliminary data.</text>
</comment>
<dbReference type="EMBL" id="AZGF01000007">
    <property type="protein sequence ID" value="KRM12501.1"/>
    <property type="molecule type" value="Genomic_DNA"/>
</dbReference>
<keyword evidence="3 10" id="KW-0132">Cell division</keyword>
<evidence type="ECO:0000256" key="3">
    <source>
        <dbReference type="ARBA" id="ARBA00022618"/>
    </source>
</evidence>
<evidence type="ECO:0000256" key="9">
    <source>
        <dbReference type="ARBA" id="ARBA00023306"/>
    </source>
</evidence>
<sequence>MEDFMEVQEVELVMSAVAASQYPTTGYPEIGLVGRSNVGKSSLTNVLINRKSYARTSSQPGKTRTLNFYEVEKQLYFVDVPGYGYAKVSKKEREKFGVMIEEYLTQRDQLRGVIQLVDGRHAPTDDDVSMYQWLRYYHIPTLIVATKIDKIKPAVRNRETSLIRKTLNMNADDELLLFSAQTKLGKDEVWQWIEKKIGGTN</sequence>
<comment type="cofactor">
    <cofactor evidence="1">
        <name>Mg(2+)</name>
        <dbReference type="ChEBI" id="CHEBI:18420"/>
    </cofactor>
</comment>
<reference evidence="12 13" key="1">
    <citation type="journal article" date="2015" name="Genome Announc.">
        <title>Expanding the biotechnology potential of lactobacilli through comparative genomics of 213 strains and associated genera.</title>
        <authorList>
            <person name="Sun Z."/>
            <person name="Harris H.M."/>
            <person name="McCann A."/>
            <person name="Guo C."/>
            <person name="Argimon S."/>
            <person name="Zhang W."/>
            <person name="Yang X."/>
            <person name="Jeffery I.B."/>
            <person name="Cooney J.C."/>
            <person name="Kagawa T.F."/>
            <person name="Liu W."/>
            <person name="Song Y."/>
            <person name="Salvetti E."/>
            <person name="Wrobel A."/>
            <person name="Rasinkangas P."/>
            <person name="Parkhill J."/>
            <person name="Rea M.C."/>
            <person name="O'Sullivan O."/>
            <person name="Ritari J."/>
            <person name="Douillard F.P."/>
            <person name="Paul Ross R."/>
            <person name="Yang R."/>
            <person name="Briner A.E."/>
            <person name="Felis G.E."/>
            <person name="de Vos W.M."/>
            <person name="Barrangou R."/>
            <person name="Klaenhammer T.R."/>
            <person name="Caufield P.W."/>
            <person name="Cui Y."/>
            <person name="Zhang H."/>
            <person name="O'Toole P.W."/>
        </authorList>
    </citation>
    <scope>NUCLEOTIDE SEQUENCE [LARGE SCALE GENOMIC DNA]</scope>
    <source>
        <strain evidence="12 13">DSM 5007</strain>
    </source>
</reference>
<evidence type="ECO:0000256" key="7">
    <source>
        <dbReference type="ARBA" id="ARBA00023134"/>
    </source>
</evidence>
<evidence type="ECO:0000259" key="11">
    <source>
        <dbReference type="PROSITE" id="PS51706"/>
    </source>
</evidence>
<evidence type="ECO:0000256" key="8">
    <source>
        <dbReference type="ARBA" id="ARBA00023210"/>
    </source>
</evidence>
<dbReference type="InterPro" id="IPR005225">
    <property type="entry name" value="Small_GTP-bd"/>
</dbReference>
<feature type="domain" description="EngB-type G" evidence="11">
    <location>
        <begin position="26"/>
        <end position="199"/>
    </location>
</feature>
<dbReference type="GO" id="GO:0005525">
    <property type="term" value="F:GTP binding"/>
    <property type="evidence" value="ECO:0007669"/>
    <property type="project" value="UniProtKB-UniRule"/>
</dbReference>
<dbReference type="Gene3D" id="3.40.50.300">
    <property type="entry name" value="P-loop containing nucleotide triphosphate hydrolases"/>
    <property type="match status" value="1"/>
</dbReference>
<dbReference type="Pfam" id="PF01926">
    <property type="entry name" value="MMR_HSR1"/>
    <property type="match status" value="1"/>
</dbReference>
<dbReference type="FunFam" id="3.40.50.300:FF:000098">
    <property type="entry name" value="Probable GTP-binding protein EngB"/>
    <property type="match status" value="1"/>
</dbReference>
<keyword evidence="5 10" id="KW-0547">Nucleotide-binding</keyword>
<proteinExistence type="inferred from homology"/>
<keyword evidence="4" id="KW-0479">Metal-binding</keyword>
<keyword evidence="8 10" id="KW-0717">Septation</keyword>
<dbReference type="GO" id="GO:0000917">
    <property type="term" value="P:division septum assembly"/>
    <property type="evidence" value="ECO:0007669"/>
    <property type="project" value="UniProtKB-KW"/>
</dbReference>
<dbReference type="AlphaFoldDB" id="A0A0R1W4Q6"/>
<dbReference type="SUPFAM" id="SSF52540">
    <property type="entry name" value="P-loop containing nucleoside triphosphate hydrolases"/>
    <property type="match status" value="1"/>
</dbReference>
<evidence type="ECO:0000256" key="1">
    <source>
        <dbReference type="ARBA" id="ARBA00001946"/>
    </source>
</evidence>
<comment type="function">
    <text evidence="10">Necessary for normal cell division and for the maintenance of normal septation.</text>
</comment>
<dbReference type="Proteomes" id="UP000051820">
    <property type="component" value="Unassembled WGS sequence"/>
</dbReference>